<organism evidence="1 2">
    <name type="scientific">Diphasiastrum complanatum</name>
    <name type="common">Issler's clubmoss</name>
    <name type="synonym">Lycopodium complanatum</name>
    <dbReference type="NCBI Taxonomy" id="34168"/>
    <lineage>
        <taxon>Eukaryota</taxon>
        <taxon>Viridiplantae</taxon>
        <taxon>Streptophyta</taxon>
        <taxon>Embryophyta</taxon>
        <taxon>Tracheophyta</taxon>
        <taxon>Lycopodiopsida</taxon>
        <taxon>Lycopodiales</taxon>
        <taxon>Lycopodiaceae</taxon>
        <taxon>Lycopodioideae</taxon>
        <taxon>Diphasiastrum</taxon>
    </lineage>
</organism>
<gene>
    <name evidence="1" type="ORF">O6H91_02G040700</name>
</gene>
<dbReference type="EMBL" id="CM055093">
    <property type="protein sequence ID" value="KAJ7564943.1"/>
    <property type="molecule type" value="Genomic_DNA"/>
</dbReference>
<name>A0ACC2EEF5_DIPCM</name>
<evidence type="ECO:0000313" key="1">
    <source>
        <dbReference type="EMBL" id="KAJ7564943.1"/>
    </source>
</evidence>
<reference evidence="2" key="1">
    <citation type="journal article" date="2024" name="Proc. Natl. Acad. Sci. U.S.A.">
        <title>Extraordinary preservation of gene collinearity over three hundred million years revealed in homosporous lycophytes.</title>
        <authorList>
            <person name="Li C."/>
            <person name="Wickell D."/>
            <person name="Kuo L.Y."/>
            <person name="Chen X."/>
            <person name="Nie B."/>
            <person name="Liao X."/>
            <person name="Peng D."/>
            <person name="Ji J."/>
            <person name="Jenkins J."/>
            <person name="Williams M."/>
            <person name="Shu S."/>
            <person name="Plott C."/>
            <person name="Barry K."/>
            <person name="Rajasekar S."/>
            <person name="Grimwood J."/>
            <person name="Han X."/>
            <person name="Sun S."/>
            <person name="Hou Z."/>
            <person name="He W."/>
            <person name="Dai G."/>
            <person name="Sun C."/>
            <person name="Schmutz J."/>
            <person name="Leebens-Mack J.H."/>
            <person name="Li F.W."/>
            <person name="Wang L."/>
        </authorList>
    </citation>
    <scope>NUCLEOTIDE SEQUENCE [LARGE SCALE GENOMIC DNA]</scope>
    <source>
        <strain evidence="2">cv. PW_Plant_1</strain>
    </source>
</reference>
<accession>A0ACC2EEF5</accession>
<protein>
    <submittedName>
        <fullName evidence="1">Uncharacterized protein</fullName>
    </submittedName>
</protein>
<comment type="caution">
    <text evidence="1">The sequence shown here is derived from an EMBL/GenBank/DDBJ whole genome shotgun (WGS) entry which is preliminary data.</text>
</comment>
<evidence type="ECO:0000313" key="2">
    <source>
        <dbReference type="Proteomes" id="UP001162992"/>
    </source>
</evidence>
<proteinExistence type="predicted"/>
<keyword evidence="2" id="KW-1185">Reference proteome</keyword>
<dbReference type="Proteomes" id="UP001162992">
    <property type="component" value="Chromosome 2"/>
</dbReference>
<sequence>MRCGGSTWKKGLLITAFVLIVFTVGAINFNNFEIYKGLKEDLAFGRSSNANESLAATPSIWAIALGSNLTWKLTVTILNAKRFISSRVWLSIRSLHPINAFAHILHLCSALRLQILHSLQHTAASQLRDTNSTLVPSTAVVTGPYSHSSALSQTRFPSKLISLIKSPIPASETIQPLISTTLLLSPANSSPQKFKVPFSSPSPSTMGLSPSPPTFPAPVSSSLPPDQTPEGPSSSASPPKPETSAIPPYLSPPSISPLLFTPLLESPRKPSQHAFGDPFSPFPYPSLAPLKEGGMLAPPVAHSSDQILSPADVHPPPKEVRSSLNSPAFSKTESPSTSSSFPPALAPVLAPRRPPSFSFSSLASPGSFPPVLSSAPAIENGHATYSMSSPVLPSSQPLSPLQAPLSLSIPSLSSKPPDSSPFLSFASPSSSPSTVPPTFSPAHGLDDATMPPKQAMSSLSSPSSLINALAPQQATSAEASLKSPISQAVASVMAPTGVSSDSPQSSNIIIPFTQSPSPAPARKDVSTPSQLAKANSPPNSPGFLDVQAPRQQAPVSGFLHAQPSSPPFENSSPQQPSFSDSPIFSTPSLPLAPTVTPSSFPFSRSPLLAPASDFENSPIPQASFSLGSPPSQKPAAPDSGSPPLLANAPSFLHSTPPPEIAIESTSPTPLHAPSALHTPAFSSTSSPIVAEGPALQDSGSSPFQAPSISNAPNFLHSTPPPEIAIESTSPTSLHAPSSLPTPSNPLAISSPSSPQTVAQGPASQGSGSPPFQAPSISNAPSFLHSTPPPEIAIESKSPTPLQAPSSLPTPSSPQAFSSTSSPLTVAQGPASQGSGSPPFQAPSISNAPSFLHSMPSPEIAIESTSLTPLHAPSSLPTPSNPQAFSSTSSPPTVAQGPASQGSGSPPFQAPSISNAPSFLHSMPPPEIAIESTSPTPLHAPSSLPTPSNPQAFSSTSSPPTVMQGPASQGSGSFQAPSISSAPSFFHSTPPPEVATQSISPTPLHAPSSLPSPGNPQAFSSTSSPIVAEGPALQDSPVQAPSIINAPNFFHSTPPPELATKSTSPTPLETPSSLSSPSNPQTLSSTSSPTVAPASRQTSYPATSKNFPFPIHHTPSAAPRTNHIYPPSQQAPVYAASPNNFHSQAPSSAPKPLVVLAPLQASIHFLPPSPLLSSVSSPSTQPSSPASTVSMSPSLSVIEKHAPAPLQPPVMNPVPPPHTVPQPLLAPLPSMPQNPVHPPLLGRPSPLPSIVLSPVAAPGSPKFDRSSGPSSPLSLGRHAHSPPNVPPTLEASSPVLSRDTNNELAPASTSHHSMSPTTGLHSMPPETSNELAPASTSRSSMSPPTGLHSMPPEQLRKPLQPAPSVAPTAPVQVNSTASSHSSKADSGHHVPAMPPTMIYFPPPPNSECQQMCTDPYTSTPGSPCGCVIPMLVGLELSTTLYSLFPLVSELAQELAAGTFLSQSQVRIMGANTVSDNVDKTEVKADLVPLALSFDHRTALSIAQRFWSHQVFINETLFGNYSLLYIQYPGLPPSPPSRDSVGPDSGILNGGNQASIAQPLSVDIAKSHSRLSGGTIAIIALSSIIAAVIFVGVTWIFILRFSQYRQPPAMIKPATGSSTTKRSGGGSVRSSSLGGSESMSSASGLTACSASSKTFTLAELENATKNFRPERVIGEGGFGRVYWGTLEDGTKVAVKVLTRDDQQGVREFAAEVEMLSRLHHRNLVKLLGICTEENVRCLVYELIPNGSVEFHLHGDYERPASLNWEVRLKIALGSARGLAYLHEDSIPRVIHRDFKSSNILLEDDFNPKVSDFGLAKAASEEMGGHVSTRVMGTFGYVAPEYAMTGHLLVKSDVYSYGVVLLELLSGRKPVDMSRPSGEENLVTWARPLLRSKEGLMKLVDPVLGDDFPLDNLVKVAAIASMCVHPEVSNRPFMGEVVQALKLVYNDSEASDGALSRNDSIGGESSLRNSDSKLSLGQVLRSNSMYLPDATSFITVDYDSGSLEDIRTPVSASGTLSNSGRFIRQSSGSFERHNSSGPLTTVRSNLAWYRIRHHGGGTLSEHGLGMQHADKHYTDIWP</sequence>